<keyword evidence="1" id="KW-0805">Transcription regulation</keyword>
<proteinExistence type="predicted"/>
<gene>
    <name evidence="6" type="ORF">A3843_06220</name>
</gene>
<dbReference type="GO" id="GO:0003677">
    <property type="term" value="F:DNA binding"/>
    <property type="evidence" value="ECO:0007669"/>
    <property type="project" value="UniProtKB-KW"/>
</dbReference>
<sequence length="163" mass="18555">MTDTTTREAFGFVVQDFARAHRRVFEKQLQDAGLNVTLGMARVLAYIYHYPGLRQNQLAEGMGVEPMTMVGHLDALERAGLVERVRHTVDRRSKMTRITETGYDLIERLKEIGVRVRDTAGADFSLDELEALQDKLSAMRDRLNAELAKMPEDVKPYADRVDD</sequence>
<evidence type="ECO:0000256" key="4">
    <source>
        <dbReference type="SAM" id="Coils"/>
    </source>
</evidence>
<dbReference type="PANTHER" id="PTHR33164:SF64">
    <property type="entry name" value="TRANSCRIPTIONAL REGULATOR SLYA"/>
    <property type="match status" value="1"/>
</dbReference>
<keyword evidence="2" id="KW-0238">DNA-binding</keyword>
<keyword evidence="4" id="KW-0175">Coiled coil</keyword>
<dbReference type="STRING" id="197461.A3843_06220"/>
<evidence type="ECO:0000256" key="2">
    <source>
        <dbReference type="ARBA" id="ARBA00023125"/>
    </source>
</evidence>
<reference evidence="6 7" key="1">
    <citation type="submission" date="2016-03" db="EMBL/GenBank/DDBJ databases">
        <title>Genome sequence of Nesiotobacter sp. nov., a moderately halophilic alphaproteobacterium isolated from the Yellow Sea, China.</title>
        <authorList>
            <person name="Zhang G."/>
            <person name="Zhang R."/>
        </authorList>
    </citation>
    <scope>NUCLEOTIDE SEQUENCE [LARGE SCALE GENOMIC DNA]</scope>
    <source>
        <strain evidence="6 7">WB1-6</strain>
    </source>
</reference>
<evidence type="ECO:0000256" key="1">
    <source>
        <dbReference type="ARBA" id="ARBA00023015"/>
    </source>
</evidence>
<dbReference type="Proteomes" id="UP000185783">
    <property type="component" value="Unassembled WGS sequence"/>
</dbReference>
<dbReference type="InterPro" id="IPR039422">
    <property type="entry name" value="MarR/SlyA-like"/>
</dbReference>
<dbReference type="PROSITE" id="PS01117">
    <property type="entry name" value="HTH_MARR_1"/>
    <property type="match status" value="1"/>
</dbReference>
<dbReference type="SUPFAM" id="SSF46785">
    <property type="entry name" value="Winged helix' DNA-binding domain"/>
    <property type="match status" value="1"/>
</dbReference>
<dbReference type="AlphaFoldDB" id="A0A1U7JJK8"/>
<comment type="caution">
    <text evidence="6">The sequence shown here is derived from an EMBL/GenBank/DDBJ whole genome shotgun (WGS) entry which is preliminary data.</text>
</comment>
<dbReference type="GO" id="GO:0006950">
    <property type="term" value="P:response to stress"/>
    <property type="evidence" value="ECO:0007669"/>
    <property type="project" value="TreeGrafter"/>
</dbReference>
<evidence type="ECO:0000256" key="3">
    <source>
        <dbReference type="ARBA" id="ARBA00023163"/>
    </source>
</evidence>
<name>A0A1U7JJK8_9HYPH</name>
<dbReference type="PRINTS" id="PR00598">
    <property type="entry name" value="HTHMARR"/>
</dbReference>
<dbReference type="EMBL" id="LVVZ01000010">
    <property type="protein sequence ID" value="OKL44878.1"/>
    <property type="molecule type" value="Genomic_DNA"/>
</dbReference>
<evidence type="ECO:0000313" key="6">
    <source>
        <dbReference type="EMBL" id="OKL44878.1"/>
    </source>
</evidence>
<evidence type="ECO:0000313" key="7">
    <source>
        <dbReference type="Proteomes" id="UP000185783"/>
    </source>
</evidence>
<organism evidence="6 7">
    <name type="scientific">Pseudovibrio exalbescens</name>
    <dbReference type="NCBI Taxonomy" id="197461"/>
    <lineage>
        <taxon>Bacteria</taxon>
        <taxon>Pseudomonadati</taxon>
        <taxon>Pseudomonadota</taxon>
        <taxon>Alphaproteobacteria</taxon>
        <taxon>Hyphomicrobiales</taxon>
        <taxon>Stappiaceae</taxon>
        <taxon>Pseudovibrio</taxon>
    </lineage>
</organism>
<dbReference type="Pfam" id="PF01047">
    <property type="entry name" value="MarR"/>
    <property type="match status" value="1"/>
</dbReference>
<keyword evidence="3" id="KW-0804">Transcription</keyword>
<dbReference type="InterPro" id="IPR036390">
    <property type="entry name" value="WH_DNA-bd_sf"/>
</dbReference>
<dbReference type="InterPro" id="IPR036388">
    <property type="entry name" value="WH-like_DNA-bd_sf"/>
</dbReference>
<evidence type="ECO:0000259" key="5">
    <source>
        <dbReference type="PROSITE" id="PS50995"/>
    </source>
</evidence>
<dbReference type="OrthoDB" id="582199at2"/>
<keyword evidence="7" id="KW-1185">Reference proteome</keyword>
<dbReference type="InterPro" id="IPR023187">
    <property type="entry name" value="Tscrpt_reg_MarR-type_CS"/>
</dbReference>
<dbReference type="PROSITE" id="PS50995">
    <property type="entry name" value="HTH_MARR_2"/>
    <property type="match status" value="1"/>
</dbReference>
<dbReference type="Gene3D" id="1.10.10.10">
    <property type="entry name" value="Winged helix-like DNA-binding domain superfamily/Winged helix DNA-binding domain"/>
    <property type="match status" value="1"/>
</dbReference>
<feature type="coiled-coil region" evidence="4">
    <location>
        <begin position="122"/>
        <end position="149"/>
    </location>
</feature>
<dbReference type="RefSeq" id="WP_051269146.1">
    <property type="nucleotide sequence ID" value="NZ_LVVZ01000010.1"/>
</dbReference>
<dbReference type="PANTHER" id="PTHR33164">
    <property type="entry name" value="TRANSCRIPTIONAL REGULATOR, MARR FAMILY"/>
    <property type="match status" value="1"/>
</dbReference>
<dbReference type="InterPro" id="IPR000835">
    <property type="entry name" value="HTH_MarR-typ"/>
</dbReference>
<dbReference type="GO" id="GO:0003700">
    <property type="term" value="F:DNA-binding transcription factor activity"/>
    <property type="evidence" value="ECO:0007669"/>
    <property type="project" value="InterPro"/>
</dbReference>
<dbReference type="SMART" id="SM00347">
    <property type="entry name" value="HTH_MARR"/>
    <property type="match status" value="1"/>
</dbReference>
<accession>A0A1U7JJK8</accession>
<feature type="domain" description="HTH marR-type" evidence="5">
    <location>
        <begin position="7"/>
        <end position="141"/>
    </location>
</feature>
<protein>
    <recommendedName>
        <fullName evidence="5">HTH marR-type domain-containing protein</fullName>
    </recommendedName>
</protein>